<dbReference type="AlphaFoldDB" id="A0A5N6UQR8"/>
<dbReference type="Proteomes" id="UP000326950">
    <property type="component" value="Unassembled WGS sequence"/>
</dbReference>
<dbReference type="OrthoDB" id="5400577at2759"/>
<dbReference type="PANTHER" id="PTHR37535">
    <property type="entry name" value="FLUG DOMAIN PROTEIN"/>
    <property type="match status" value="1"/>
</dbReference>
<gene>
    <name evidence="1" type="ORF">BDV40DRAFT_313930</name>
</gene>
<name>A0A5N6UQR8_ASPTM</name>
<reference evidence="1 2" key="1">
    <citation type="submission" date="2019-04" db="EMBL/GenBank/DDBJ databases">
        <title>Friends and foes A comparative genomics study of 23 Aspergillus species from section Flavi.</title>
        <authorList>
            <consortium name="DOE Joint Genome Institute"/>
            <person name="Kjaerbolling I."/>
            <person name="Vesth T."/>
            <person name="Frisvad J.C."/>
            <person name="Nybo J.L."/>
            <person name="Theobald S."/>
            <person name="Kildgaard S."/>
            <person name="Isbrandt T."/>
            <person name="Kuo A."/>
            <person name="Sato A."/>
            <person name="Lyhne E.K."/>
            <person name="Kogle M.E."/>
            <person name="Wiebenga A."/>
            <person name="Kun R.S."/>
            <person name="Lubbers R.J."/>
            <person name="Makela M.R."/>
            <person name="Barry K."/>
            <person name="Chovatia M."/>
            <person name="Clum A."/>
            <person name="Daum C."/>
            <person name="Haridas S."/>
            <person name="He G."/>
            <person name="LaButti K."/>
            <person name="Lipzen A."/>
            <person name="Mondo S."/>
            <person name="Riley R."/>
            <person name="Salamov A."/>
            <person name="Simmons B.A."/>
            <person name="Magnuson J.K."/>
            <person name="Henrissat B."/>
            <person name="Mortensen U.H."/>
            <person name="Larsen T.O."/>
            <person name="Devries R.P."/>
            <person name="Grigoriev I.V."/>
            <person name="Machida M."/>
            <person name="Baker S.E."/>
            <person name="Andersen M.R."/>
        </authorList>
    </citation>
    <scope>NUCLEOTIDE SEQUENCE [LARGE SCALE GENOMIC DNA]</scope>
    <source>
        <strain evidence="1 2">CBS 117626</strain>
    </source>
</reference>
<evidence type="ECO:0000313" key="1">
    <source>
        <dbReference type="EMBL" id="KAE8160411.1"/>
    </source>
</evidence>
<dbReference type="EMBL" id="ML738658">
    <property type="protein sequence ID" value="KAE8160411.1"/>
    <property type="molecule type" value="Genomic_DNA"/>
</dbReference>
<dbReference type="PANTHER" id="PTHR37535:SF3">
    <property type="entry name" value="FLUG DOMAIN-CONTAINING PROTEIN"/>
    <property type="match status" value="1"/>
</dbReference>
<sequence>MAKCSESWKASQLEKKRKACCEFCQQTRGRVSTKIKEDYRKRVRKYEEFFIEEKNMPEGYKIGEGYPAPILKEFKEFICWLIESTKGRVADDGRLIMNTILVCVQEFISDARELYYWIEKELVYEGVFSAIRKPKYNFKLRDFERAIIAFWAIDNLFFISERYRVQFYFIIF</sequence>
<keyword evidence="2" id="KW-1185">Reference proteome</keyword>
<accession>A0A5N6UQR8</accession>
<proteinExistence type="predicted"/>
<protein>
    <submittedName>
        <fullName evidence="1">Uncharacterized protein</fullName>
    </submittedName>
</protein>
<evidence type="ECO:0000313" key="2">
    <source>
        <dbReference type="Proteomes" id="UP000326950"/>
    </source>
</evidence>
<organism evidence="1 2">
    <name type="scientific">Aspergillus tamarii</name>
    <dbReference type="NCBI Taxonomy" id="41984"/>
    <lineage>
        <taxon>Eukaryota</taxon>
        <taxon>Fungi</taxon>
        <taxon>Dikarya</taxon>
        <taxon>Ascomycota</taxon>
        <taxon>Pezizomycotina</taxon>
        <taxon>Eurotiomycetes</taxon>
        <taxon>Eurotiomycetidae</taxon>
        <taxon>Eurotiales</taxon>
        <taxon>Aspergillaceae</taxon>
        <taxon>Aspergillus</taxon>
        <taxon>Aspergillus subgen. Circumdati</taxon>
    </lineage>
</organism>